<dbReference type="EnsemblMetazoa" id="XM_022807569">
    <property type="protein sequence ID" value="XP_022663304"/>
    <property type="gene ID" value="LOC111251198"/>
</dbReference>
<dbReference type="OrthoDB" id="6090360at2759"/>
<proteinExistence type="predicted"/>
<keyword evidence="1" id="KW-0812">Transmembrane</keyword>
<dbReference type="KEGG" id="vde:111251198"/>
<evidence type="ECO:0000313" key="3">
    <source>
        <dbReference type="Proteomes" id="UP000594260"/>
    </source>
</evidence>
<dbReference type="RefSeq" id="XP_022663304.1">
    <property type="nucleotide sequence ID" value="XM_022807569.1"/>
</dbReference>
<dbReference type="Proteomes" id="UP000594260">
    <property type="component" value="Unplaced"/>
</dbReference>
<accession>A0A7M7K8Y9</accession>
<protein>
    <submittedName>
        <fullName evidence="2">Uncharacterized protein</fullName>
    </submittedName>
</protein>
<name>A0A7M7K8Y9_VARDE</name>
<reference evidence="2" key="1">
    <citation type="submission" date="2021-01" db="UniProtKB">
        <authorList>
            <consortium name="EnsemblMetazoa"/>
        </authorList>
    </citation>
    <scope>IDENTIFICATION</scope>
</reference>
<feature type="transmembrane region" description="Helical" evidence="1">
    <location>
        <begin position="12"/>
        <end position="35"/>
    </location>
</feature>
<dbReference type="InParanoid" id="A0A7M7K8Y9"/>
<keyword evidence="3" id="KW-1185">Reference proteome</keyword>
<organism evidence="2 3">
    <name type="scientific">Varroa destructor</name>
    <name type="common">Honeybee mite</name>
    <dbReference type="NCBI Taxonomy" id="109461"/>
    <lineage>
        <taxon>Eukaryota</taxon>
        <taxon>Metazoa</taxon>
        <taxon>Ecdysozoa</taxon>
        <taxon>Arthropoda</taxon>
        <taxon>Chelicerata</taxon>
        <taxon>Arachnida</taxon>
        <taxon>Acari</taxon>
        <taxon>Parasitiformes</taxon>
        <taxon>Mesostigmata</taxon>
        <taxon>Gamasina</taxon>
        <taxon>Dermanyssoidea</taxon>
        <taxon>Varroidae</taxon>
        <taxon>Varroa</taxon>
    </lineage>
</organism>
<evidence type="ECO:0000313" key="2">
    <source>
        <dbReference type="EnsemblMetazoa" id="XP_022663304"/>
    </source>
</evidence>
<dbReference type="AlphaFoldDB" id="A0A7M7K8Y9"/>
<keyword evidence="1" id="KW-1133">Transmembrane helix</keyword>
<sequence>MCRTANNINTNCSGAMSTALLTVALVIAVCAVGTFGKLDAESPPSAPSPVEYPPQYFDAPLEAEYVLLKKADVPPAPWNRLYNDWGKRADNWKNLNHLWGKRSATLPTRWDKRPQPQWNELSGYWGKRSAQ</sequence>
<dbReference type="GeneID" id="111251198"/>
<dbReference type="CTD" id="4284"/>
<keyword evidence="1" id="KW-0472">Membrane</keyword>
<evidence type="ECO:0000256" key="1">
    <source>
        <dbReference type="SAM" id="Phobius"/>
    </source>
</evidence>